<dbReference type="InterPro" id="IPR025637">
    <property type="entry name" value="DUF4333"/>
</dbReference>
<dbReference type="GeneID" id="93457934"/>
<dbReference type="Pfam" id="PF14230">
    <property type="entry name" value="DUF4333"/>
    <property type="match status" value="1"/>
</dbReference>
<proteinExistence type="predicted"/>
<sequence>MTDVRSRVGLVVAGTVAALLLGACGGEPAGGSQPTVAKAKLQTLAKEKLEAAAKRKAKSVICEDGIVGEVGATQRCVLTAKDGTRIGVTARVDGIEGRGADARVSIDFKVDDKPIE</sequence>
<dbReference type="PROSITE" id="PS51257">
    <property type="entry name" value="PROKAR_LIPOPROTEIN"/>
    <property type="match status" value="1"/>
</dbReference>
<dbReference type="EMBL" id="LR589629">
    <property type="protein sequence ID" value="VTP06523.1"/>
    <property type="molecule type" value="Genomic_DNA"/>
</dbReference>
<dbReference type="RefSeq" id="WP_011728860.1">
    <property type="nucleotide sequence ID" value="NZ_CP009495.1"/>
</dbReference>
<organism evidence="2">
    <name type="scientific">Mycolicibacterium smegmatis</name>
    <name type="common">Mycobacterium smegmatis</name>
    <dbReference type="NCBI Taxonomy" id="1772"/>
    <lineage>
        <taxon>Bacteria</taxon>
        <taxon>Bacillati</taxon>
        <taxon>Actinomycetota</taxon>
        <taxon>Actinomycetes</taxon>
        <taxon>Mycobacteriales</taxon>
        <taxon>Mycobacteriaceae</taxon>
        <taxon>Mycolicibacterium</taxon>
    </lineage>
</organism>
<reference evidence="2" key="1">
    <citation type="submission" date="2019-05" db="EMBL/GenBank/DDBJ databases">
        <authorList>
            <person name="Naeem R."/>
            <person name="Antony C."/>
            <person name="Guan Q."/>
        </authorList>
    </citation>
    <scope>NUCLEOTIDE SEQUENCE</scope>
    <source>
        <strain evidence="2">1</strain>
    </source>
</reference>
<gene>
    <name evidence="2" type="ORF">BIN_B_00836</name>
</gene>
<evidence type="ECO:0000313" key="2">
    <source>
        <dbReference type="EMBL" id="VTP06523.1"/>
    </source>
</evidence>
<protein>
    <recommendedName>
        <fullName evidence="1">DUF4333 domain-containing protein</fullName>
    </recommendedName>
</protein>
<feature type="domain" description="DUF4333" evidence="1">
    <location>
        <begin position="21"/>
        <end position="97"/>
    </location>
</feature>
<dbReference type="KEGG" id="msh:LI98_15730"/>
<name>A0A653FA41_MYCSM</name>
<accession>A0A653FA41</accession>
<evidence type="ECO:0000259" key="1">
    <source>
        <dbReference type="Pfam" id="PF14230"/>
    </source>
</evidence>
<dbReference type="KEGG" id="msn:LI99_15725"/>
<dbReference type="AlphaFoldDB" id="A0A653FA41"/>